<evidence type="ECO:0008006" key="3">
    <source>
        <dbReference type="Google" id="ProtNLM"/>
    </source>
</evidence>
<name>A0A642V0E9_9ASCO</name>
<evidence type="ECO:0000313" key="2">
    <source>
        <dbReference type="Proteomes" id="UP000761534"/>
    </source>
</evidence>
<gene>
    <name evidence="1" type="ORF">TRICI_004641</name>
</gene>
<sequence>MSYSLYDATIGMAKGAINSLDKILTEAEKHPNSANFFTARLIEDMNPLTFQVHYAAFQAQKIAATLSGQEYSEPEENLDSYEKMHDRIELARKMLNEVDKDTANRIGEQVTVYTHRNESIEAPIKVQVSQLNMPNVYFHVSMAYAILRKEGVPLGKSHWSRGFVSDYI</sequence>
<dbReference type="Pfam" id="PF09351">
    <property type="entry name" value="DUF1993"/>
    <property type="match status" value="1"/>
</dbReference>
<dbReference type="Proteomes" id="UP000761534">
    <property type="component" value="Unassembled WGS sequence"/>
</dbReference>
<keyword evidence="2" id="KW-1185">Reference proteome</keyword>
<comment type="caution">
    <text evidence="1">The sequence shown here is derived from an EMBL/GenBank/DDBJ whole genome shotgun (WGS) entry which is preliminary data.</text>
</comment>
<dbReference type="EMBL" id="SWFS01000350">
    <property type="protein sequence ID" value="KAA8909052.1"/>
    <property type="molecule type" value="Genomic_DNA"/>
</dbReference>
<dbReference type="InterPro" id="IPR034660">
    <property type="entry name" value="DinB/YfiT-like"/>
</dbReference>
<reference evidence="1" key="1">
    <citation type="journal article" date="2019" name="G3 (Bethesda)">
        <title>Genome Assemblies of Two Rare Opportunistic Yeast Pathogens: Diutina rugosa (syn. Candida rugosa) and Trichomonascus ciferrii (syn. Candida ciferrii).</title>
        <authorList>
            <person name="Mixao V."/>
            <person name="Saus E."/>
            <person name="Hansen A.P."/>
            <person name="Lass-Florl C."/>
            <person name="Gabaldon T."/>
        </authorList>
    </citation>
    <scope>NUCLEOTIDE SEQUENCE</scope>
    <source>
        <strain evidence="1">CBS 4856</strain>
    </source>
</reference>
<dbReference type="SUPFAM" id="SSF109854">
    <property type="entry name" value="DinB/YfiT-like putative metalloenzymes"/>
    <property type="match status" value="1"/>
</dbReference>
<protein>
    <recommendedName>
        <fullName evidence="3">DUF1993 domain-containing protein</fullName>
    </recommendedName>
</protein>
<dbReference type="VEuPathDB" id="FungiDB:TRICI_004641"/>
<proteinExistence type="predicted"/>
<dbReference type="AlphaFoldDB" id="A0A642V0E9"/>
<evidence type="ECO:0000313" key="1">
    <source>
        <dbReference type="EMBL" id="KAA8909052.1"/>
    </source>
</evidence>
<dbReference type="PANTHER" id="PTHR36922:SF1">
    <property type="entry name" value="DUF1993 DOMAIN-CONTAINING PROTEIN"/>
    <property type="match status" value="1"/>
</dbReference>
<accession>A0A642V0E9</accession>
<dbReference type="Gene3D" id="1.20.120.450">
    <property type="entry name" value="dinb family like domain"/>
    <property type="match status" value="1"/>
</dbReference>
<dbReference type="InterPro" id="IPR018531">
    <property type="entry name" value="DUF1993"/>
</dbReference>
<organism evidence="1 2">
    <name type="scientific">Trichomonascus ciferrii</name>
    <dbReference type="NCBI Taxonomy" id="44093"/>
    <lineage>
        <taxon>Eukaryota</taxon>
        <taxon>Fungi</taxon>
        <taxon>Dikarya</taxon>
        <taxon>Ascomycota</taxon>
        <taxon>Saccharomycotina</taxon>
        <taxon>Dipodascomycetes</taxon>
        <taxon>Dipodascales</taxon>
        <taxon>Trichomonascaceae</taxon>
        <taxon>Trichomonascus</taxon>
        <taxon>Trichomonascus ciferrii complex</taxon>
    </lineage>
</organism>
<dbReference type="OrthoDB" id="3724345at2759"/>
<dbReference type="PANTHER" id="PTHR36922">
    <property type="entry name" value="BLL2446 PROTEIN"/>
    <property type="match status" value="1"/>
</dbReference>